<dbReference type="Proteomes" id="UP001341840">
    <property type="component" value="Unassembled WGS sequence"/>
</dbReference>
<gene>
    <name evidence="2" type="ORF">PIB30_067139</name>
</gene>
<proteinExistence type="predicted"/>
<evidence type="ECO:0000313" key="3">
    <source>
        <dbReference type="Proteomes" id="UP001341840"/>
    </source>
</evidence>
<name>A0ABU6WMA4_9FABA</name>
<evidence type="ECO:0000256" key="1">
    <source>
        <dbReference type="SAM" id="MobiDB-lite"/>
    </source>
</evidence>
<feature type="region of interest" description="Disordered" evidence="1">
    <location>
        <begin position="136"/>
        <end position="171"/>
    </location>
</feature>
<comment type="caution">
    <text evidence="2">The sequence shown here is derived from an EMBL/GenBank/DDBJ whole genome shotgun (WGS) entry which is preliminary data.</text>
</comment>
<dbReference type="EMBL" id="JASCZI010181938">
    <property type="protein sequence ID" value="MED6186489.1"/>
    <property type="molecule type" value="Genomic_DNA"/>
</dbReference>
<accession>A0ABU6WMA4</accession>
<protein>
    <submittedName>
        <fullName evidence="2">Uncharacterized protein</fullName>
    </submittedName>
</protein>
<sequence>MVVPCWEEWSHVANVSDNKQPARRMMVGTRTTIRDWQWLDEMMVEDTEVAAPPQRIWCMGEGGGRWRGGKAVEAAERAVTVDTLIIASLLQVHSDLNEPVSAPSQSFMALGSTPPSAHMPGHAWEIPFTEPTIVSTPPVSTAPAEHRDEPPACGRGRRIPRRRGCDTGGHI</sequence>
<organism evidence="2 3">
    <name type="scientific">Stylosanthes scabra</name>
    <dbReference type="NCBI Taxonomy" id="79078"/>
    <lineage>
        <taxon>Eukaryota</taxon>
        <taxon>Viridiplantae</taxon>
        <taxon>Streptophyta</taxon>
        <taxon>Embryophyta</taxon>
        <taxon>Tracheophyta</taxon>
        <taxon>Spermatophyta</taxon>
        <taxon>Magnoliopsida</taxon>
        <taxon>eudicotyledons</taxon>
        <taxon>Gunneridae</taxon>
        <taxon>Pentapetalae</taxon>
        <taxon>rosids</taxon>
        <taxon>fabids</taxon>
        <taxon>Fabales</taxon>
        <taxon>Fabaceae</taxon>
        <taxon>Papilionoideae</taxon>
        <taxon>50 kb inversion clade</taxon>
        <taxon>dalbergioids sensu lato</taxon>
        <taxon>Dalbergieae</taxon>
        <taxon>Pterocarpus clade</taxon>
        <taxon>Stylosanthes</taxon>
    </lineage>
</organism>
<reference evidence="2 3" key="1">
    <citation type="journal article" date="2023" name="Plants (Basel)">
        <title>Bridging the Gap: Combining Genomics and Transcriptomics Approaches to Understand Stylosanthes scabra, an Orphan Legume from the Brazilian Caatinga.</title>
        <authorList>
            <person name="Ferreira-Neto J.R.C."/>
            <person name="da Silva M.D."/>
            <person name="Binneck E."/>
            <person name="de Melo N.F."/>
            <person name="da Silva R.H."/>
            <person name="de Melo A.L.T.M."/>
            <person name="Pandolfi V."/>
            <person name="Bustamante F.O."/>
            <person name="Brasileiro-Vidal A.C."/>
            <person name="Benko-Iseppon A.M."/>
        </authorList>
    </citation>
    <scope>NUCLEOTIDE SEQUENCE [LARGE SCALE GENOMIC DNA]</scope>
    <source>
        <tissue evidence="2">Leaves</tissue>
    </source>
</reference>
<keyword evidence="3" id="KW-1185">Reference proteome</keyword>
<evidence type="ECO:0000313" key="2">
    <source>
        <dbReference type="EMBL" id="MED6186489.1"/>
    </source>
</evidence>